<dbReference type="FunFam" id="1.20.120.350:FF:000030">
    <property type="entry name" value="sodium leak channel non-selective protein"/>
    <property type="match status" value="1"/>
</dbReference>
<dbReference type="GO" id="GO:0005261">
    <property type="term" value="F:monoatomic cation channel activity"/>
    <property type="evidence" value="ECO:0007669"/>
    <property type="project" value="InterPro"/>
</dbReference>
<sequence>MAFQCFIIVFVLLNSFINASFVYYHDPSDQERKKIYYYIECGFTILFNIECFVKIACYGFRQFIKRNIFKFELLLCVGSTLNIVKFFYDRNIFTYFQVFRLLRLIKASPMLEDFVFKIFSPGKKLGGLVIFTVTFVIIASAVSLQLFCNVSDLPYFQTFPVAFMSMFQIITQEGWTDFVIEVLRTIDNPFFVVFTAVYFVGYHFFVTLIVLSLFVAVILDNLEMEEGLKRVKQLKAREATTCMRTTLPLRLQVFEKFPTRPQMVELKRVDTEFPVPKVRDSFTHLFVGESETCDYDDSNDPGSHKLLFRNIAHLRHRHAPPLVRHVGPLSMKHSISSLLLSSNRNRHILSDSFPLIPTFGRSSIRYANRKDTLL</sequence>
<dbReference type="GO" id="GO:0032230">
    <property type="term" value="P:positive regulation of synaptic transmission, GABAergic"/>
    <property type="evidence" value="ECO:0007669"/>
    <property type="project" value="TreeGrafter"/>
</dbReference>
<feature type="transmembrane region" description="Helical" evidence="5">
    <location>
        <begin position="35"/>
        <end position="56"/>
    </location>
</feature>
<keyword evidence="3 5" id="KW-1133">Transmembrane helix</keyword>
<dbReference type="SUPFAM" id="SSF81324">
    <property type="entry name" value="Voltage-gated potassium channels"/>
    <property type="match status" value="1"/>
</dbReference>
<evidence type="ECO:0000313" key="8">
    <source>
        <dbReference type="Proteomes" id="UP000095287"/>
    </source>
</evidence>
<evidence type="ECO:0000256" key="5">
    <source>
        <dbReference type="SAM" id="Phobius"/>
    </source>
</evidence>
<dbReference type="InterPro" id="IPR005821">
    <property type="entry name" value="Ion_trans_dom"/>
</dbReference>
<proteinExistence type="predicted"/>
<feature type="chain" id="PRO_5009312802" evidence="6">
    <location>
        <begin position="20"/>
        <end position="374"/>
    </location>
</feature>
<evidence type="ECO:0000256" key="4">
    <source>
        <dbReference type="ARBA" id="ARBA00023136"/>
    </source>
</evidence>
<dbReference type="InterPro" id="IPR028823">
    <property type="entry name" value="NALCN"/>
</dbReference>
<dbReference type="AlphaFoldDB" id="A0A1I7YZY3"/>
<dbReference type="Gene3D" id="1.20.120.350">
    <property type="entry name" value="Voltage-gated potassium channels. Chain C"/>
    <property type="match status" value="1"/>
</dbReference>
<dbReference type="GO" id="GO:0032224">
    <property type="term" value="P:positive regulation of synaptic transmission, cholinergic"/>
    <property type="evidence" value="ECO:0007669"/>
    <property type="project" value="TreeGrafter"/>
</dbReference>
<comment type="subcellular location">
    <subcellularLocation>
        <location evidence="1">Membrane</location>
        <topology evidence="1">Multi-pass membrane protein</topology>
    </subcellularLocation>
</comment>
<dbReference type="PANTHER" id="PTHR46141">
    <property type="entry name" value="SODIUM LEAK CHANNEL NON-SELECTIVE PROTEIN"/>
    <property type="match status" value="1"/>
</dbReference>
<evidence type="ECO:0000313" key="9">
    <source>
        <dbReference type="WBParaSite" id="L893_g21446.t1"/>
    </source>
</evidence>
<dbReference type="WBParaSite" id="L893_g21446.t1">
    <property type="protein sequence ID" value="L893_g21446.t1"/>
    <property type="gene ID" value="L893_g21446"/>
</dbReference>
<dbReference type="GO" id="GO:0005886">
    <property type="term" value="C:plasma membrane"/>
    <property type="evidence" value="ECO:0007669"/>
    <property type="project" value="TreeGrafter"/>
</dbReference>
<dbReference type="Proteomes" id="UP000095287">
    <property type="component" value="Unplaced"/>
</dbReference>
<keyword evidence="4 5" id="KW-0472">Membrane</keyword>
<dbReference type="Pfam" id="PF00520">
    <property type="entry name" value="Ion_trans"/>
    <property type="match status" value="1"/>
</dbReference>
<keyword evidence="6" id="KW-0732">Signal</keyword>
<dbReference type="PANTHER" id="PTHR46141:SF2">
    <property type="entry name" value="ION TRANSPORT DOMAIN-CONTAINING PROTEIN"/>
    <property type="match status" value="1"/>
</dbReference>
<evidence type="ECO:0000256" key="1">
    <source>
        <dbReference type="ARBA" id="ARBA00004141"/>
    </source>
</evidence>
<feature type="transmembrane region" description="Helical" evidence="5">
    <location>
        <begin position="190"/>
        <end position="219"/>
    </location>
</feature>
<protein>
    <submittedName>
        <fullName evidence="9">Ion_trans domain-containing protein</fullName>
    </submittedName>
</protein>
<evidence type="ECO:0000256" key="6">
    <source>
        <dbReference type="SAM" id="SignalP"/>
    </source>
</evidence>
<evidence type="ECO:0000256" key="2">
    <source>
        <dbReference type="ARBA" id="ARBA00022692"/>
    </source>
</evidence>
<name>A0A1I7YZY3_9BILA</name>
<keyword evidence="2 5" id="KW-0812">Transmembrane</keyword>
<evidence type="ECO:0000259" key="7">
    <source>
        <dbReference type="Pfam" id="PF00520"/>
    </source>
</evidence>
<dbReference type="InterPro" id="IPR027359">
    <property type="entry name" value="Volt_channel_dom_sf"/>
</dbReference>
<feature type="domain" description="Ion transport" evidence="7">
    <location>
        <begin position="2"/>
        <end position="224"/>
    </location>
</feature>
<evidence type="ECO:0000256" key="3">
    <source>
        <dbReference type="ARBA" id="ARBA00022989"/>
    </source>
</evidence>
<organism evidence="8 9">
    <name type="scientific">Steinernema glaseri</name>
    <dbReference type="NCBI Taxonomy" id="37863"/>
    <lineage>
        <taxon>Eukaryota</taxon>
        <taxon>Metazoa</taxon>
        <taxon>Ecdysozoa</taxon>
        <taxon>Nematoda</taxon>
        <taxon>Chromadorea</taxon>
        <taxon>Rhabditida</taxon>
        <taxon>Tylenchina</taxon>
        <taxon>Panagrolaimomorpha</taxon>
        <taxon>Strongyloidoidea</taxon>
        <taxon>Steinernematidae</taxon>
        <taxon>Steinernema</taxon>
    </lineage>
</organism>
<feature type="transmembrane region" description="Helical" evidence="5">
    <location>
        <begin position="125"/>
        <end position="146"/>
    </location>
</feature>
<reference evidence="9" key="1">
    <citation type="submission" date="2016-11" db="UniProtKB">
        <authorList>
            <consortium name="WormBaseParasite"/>
        </authorList>
    </citation>
    <scope>IDENTIFICATION</scope>
</reference>
<keyword evidence="8" id="KW-1185">Reference proteome</keyword>
<dbReference type="Gene3D" id="1.10.287.70">
    <property type="match status" value="1"/>
</dbReference>
<feature type="signal peptide" evidence="6">
    <location>
        <begin position="1"/>
        <end position="19"/>
    </location>
</feature>
<accession>A0A1I7YZY3</accession>